<dbReference type="SUPFAM" id="SSF55781">
    <property type="entry name" value="GAF domain-like"/>
    <property type="match status" value="1"/>
</dbReference>
<feature type="transmembrane region" description="Helical" evidence="15">
    <location>
        <begin position="87"/>
        <end position="116"/>
    </location>
</feature>
<dbReference type="InterPro" id="IPR011620">
    <property type="entry name" value="Sig_transdc_His_kinase_LytS_TM"/>
</dbReference>
<keyword evidence="10" id="KW-0067">ATP-binding</keyword>
<evidence type="ECO:0000313" key="20">
    <source>
        <dbReference type="Proteomes" id="UP000648077"/>
    </source>
</evidence>
<dbReference type="InterPro" id="IPR010559">
    <property type="entry name" value="Sig_transdc_His_kin_internal"/>
</dbReference>
<evidence type="ECO:0000256" key="7">
    <source>
        <dbReference type="ARBA" id="ARBA00022692"/>
    </source>
</evidence>
<dbReference type="RefSeq" id="WP_001831559.1">
    <property type="nucleotide sequence ID" value="NZ_AP019721.1"/>
</dbReference>
<evidence type="ECO:0000256" key="9">
    <source>
        <dbReference type="ARBA" id="ARBA00022777"/>
    </source>
</evidence>
<evidence type="ECO:0000256" key="14">
    <source>
        <dbReference type="ARBA" id="ARBA00029830"/>
    </source>
</evidence>
<evidence type="ECO:0000256" key="1">
    <source>
        <dbReference type="ARBA" id="ARBA00000085"/>
    </source>
</evidence>
<dbReference type="Pfam" id="PF02518">
    <property type="entry name" value="HATPase_c"/>
    <property type="match status" value="1"/>
</dbReference>
<reference evidence="17" key="2">
    <citation type="submission" date="2020-08" db="EMBL/GenBank/DDBJ databases">
        <title>Changes in the skin microbiome associated with squamous cell carcinoma in transplant recipients.</title>
        <authorList>
            <person name="Zaugg J."/>
            <person name="Krueger A."/>
            <person name="Lachner N."/>
        </authorList>
    </citation>
    <scope>NUCLEOTIDE SEQUENCE</scope>
    <source>
        <strain evidence="17">R5988</strain>
    </source>
</reference>
<dbReference type="Gene3D" id="3.30.450.40">
    <property type="match status" value="1"/>
</dbReference>
<evidence type="ECO:0000256" key="3">
    <source>
        <dbReference type="ARBA" id="ARBA00012438"/>
    </source>
</evidence>
<keyword evidence="5" id="KW-0597">Phosphoprotein</keyword>
<dbReference type="SMART" id="SM00387">
    <property type="entry name" value="HATPase_c"/>
    <property type="match status" value="1"/>
</dbReference>
<dbReference type="EC" id="2.7.13.3" evidence="3"/>
<dbReference type="InterPro" id="IPR029016">
    <property type="entry name" value="GAF-like_dom_sf"/>
</dbReference>
<keyword evidence="6" id="KW-0808">Transferase</keyword>
<dbReference type="GeneID" id="50017900"/>
<feature type="transmembrane region" description="Helical" evidence="15">
    <location>
        <begin position="122"/>
        <end position="143"/>
    </location>
</feature>
<dbReference type="Gene3D" id="3.30.565.10">
    <property type="entry name" value="Histidine kinase-like ATPase, C-terminal domain"/>
    <property type="match status" value="1"/>
</dbReference>
<dbReference type="EMBL" id="PEJG01000006">
    <property type="protein sequence ID" value="PIH10325.1"/>
    <property type="molecule type" value="Genomic_DNA"/>
</dbReference>
<keyword evidence="13 15" id="KW-0472">Membrane</keyword>
<accession>A0A4Q9W630</accession>
<evidence type="ECO:0000256" key="6">
    <source>
        <dbReference type="ARBA" id="ARBA00022679"/>
    </source>
</evidence>
<evidence type="ECO:0000256" key="13">
    <source>
        <dbReference type="ARBA" id="ARBA00023136"/>
    </source>
</evidence>
<comment type="subcellular location">
    <subcellularLocation>
        <location evidence="2">Cell membrane</location>
        <topology evidence="2">Multi-pass membrane protein</topology>
    </subcellularLocation>
</comment>
<dbReference type="InterPro" id="IPR003594">
    <property type="entry name" value="HATPase_dom"/>
</dbReference>
<proteinExistence type="predicted"/>
<dbReference type="PANTHER" id="PTHR34220:SF7">
    <property type="entry name" value="SENSOR HISTIDINE KINASE YPDA"/>
    <property type="match status" value="1"/>
</dbReference>
<sequence length="591" mass="65482">MLNLFILLLERVGLIILLAYILMNINHFKTMMSERDKWRSKFQLIIIFGIFSMISNFTGIEIENGHIVSGDIYYHLSKDASMANTRVLTIGVSGLIGGPWVAIIVGIISGLCRLYIGGADAYTYLISSIVIAIISGYFGHQTIKQNTYPSIKKGAIIGAITEIIQMGCILLFTNNLHHAITLVSFIALPMIIINSLGTAIFLTIILSTIKQEEQMRAVQTHDVLQLANETLPYFRSGLNEKSAQQAAEIILKLMQVSAVAITNKKDILTHIGAGSDHHVARKEIITDLSKEVIQSGKLKVAHTREGIGCHHPNCPLEGAIVVPLYIHNEVAGTLKFYFTDNNIISTSDQQLAKGLANIFSSQLELGQAEMQGQLLKDAEIKSLQAQVNPHFFFNAINTISALVRIDSEKARRLLIQLSQFFRSNLNGARNNTITLQKELQQVAAYLSLEQARYPNRFNIHYRIDDQCQDALIPPFIIQILVENSIKHAFKNRKKNNHIDVDVSMKQDYLSISVQDNGQGIPADQLDTIGYTTVTSTTGTGNALVNLNKRLTGLFGTTSALNIQSSQSGTTVSCLIPYKSSKEEHFNESVNR</sequence>
<keyword evidence="7 15" id="KW-0812">Transmembrane</keyword>
<dbReference type="GO" id="GO:0005886">
    <property type="term" value="C:plasma membrane"/>
    <property type="evidence" value="ECO:0007669"/>
    <property type="project" value="UniProtKB-SubCell"/>
</dbReference>
<dbReference type="AlphaFoldDB" id="A0A4Q9W630"/>
<evidence type="ECO:0000259" key="16">
    <source>
        <dbReference type="SMART" id="SM00387"/>
    </source>
</evidence>
<keyword evidence="9 17" id="KW-0418">Kinase</keyword>
<evidence type="ECO:0000256" key="5">
    <source>
        <dbReference type="ARBA" id="ARBA00022553"/>
    </source>
</evidence>
<evidence type="ECO:0000313" key="18">
    <source>
        <dbReference type="EMBL" id="PIH10325.1"/>
    </source>
</evidence>
<keyword evidence="4" id="KW-1003">Cell membrane</keyword>
<gene>
    <name evidence="18" type="ORF">CTJ08_06370</name>
    <name evidence="17" type="ORF">H3963_04125</name>
</gene>
<feature type="transmembrane region" description="Helical" evidence="15">
    <location>
        <begin position="6"/>
        <end position="25"/>
    </location>
</feature>
<dbReference type="SMR" id="A0A4Q9W630"/>
<reference evidence="18 19" key="1">
    <citation type="submission" date="2017-10" db="EMBL/GenBank/DDBJ databases">
        <title>genome sequences of Staph epi in chlorhexidine trial.</title>
        <authorList>
            <person name="Greninger A.L."/>
            <person name="Addetia A."/>
            <person name="Qin X."/>
            <person name="Zerr D."/>
        </authorList>
    </citation>
    <scope>NUCLEOTIDE SEQUENCE [LARGE SCALE GENOMIC DNA]</scope>
    <source>
        <strain evidence="18 19">SCH-17</strain>
    </source>
</reference>
<evidence type="ECO:0000256" key="8">
    <source>
        <dbReference type="ARBA" id="ARBA00022741"/>
    </source>
</evidence>
<dbReference type="Pfam" id="PF06580">
    <property type="entry name" value="His_kinase"/>
    <property type="match status" value="1"/>
</dbReference>
<comment type="caution">
    <text evidence="17">The sequence shown here is derived from an EMBL/GenBank/DDBJ whole genome shotgun (WGS) entry which is preliminary data.</text>
</comment>
<dbReference type="GO" id="GO:0005524">
    <property type="term" value="F:ATP binding"/>
    <property type="evidence" value="ECO:0007669"/>
    <property type="project" value="UniProtKB-KW"/>
</dbReference>
<feature type="transmembrane region" description="Helical" evidence="15">
    <location>
        <begin position="155"/>
        <end position="173"/>
    </location>
</feature>
<keyword evidence="8" id="KW-0547">Nucleotide-binding</keyword>
<evidence type="ECO:0000313" key="19">
    <source>
        <dbReference type="Proteomes" id="UP000228502"/>
    </source>
</evidence>
<name>A0A4Q9W630_STAEP</name>
<evidence type="ECO:0000256" key="11">
    <source>
        <dbReference type="ARBA" id="ARBA00022989"/>
    </source>
</evidence>
<organism evidence="17 20">
    <name type="scientific">Staphylococcus epidermidis</name>
    <dbReference type="NCBI Taxonomy" id="1282"/>
    <lineage>
        <taxon>Bacteria</taxon>
        <taxon>Bacillati</taxon>
        <taxon>Bacillota</taxon>
        <taxon>Bacilli</taxon>
        <taxon>Bacillales</taxon>
        <taxon>Staphylococcaceae</taxon>
        <taxon>Staphylococcus</taxon>
    </lineage>
</organism>
<evidence type="ECO:0000256" key="4">
    <source>
        <dbReference type="ARBA" id="ARBA00022475"/>
    </source>
</evidence>
<keyword evidence="12" id="KW-0902">Two-component regulatory system</keyword>
<dbReference type="InterPro" id="IPR050640">
    <property type="entry name" value="Bact_2-comp_sensor_kinase"/>
</dbReference>
<dbReference type="Gene3D" id="1.10.1760.20">
    <property type="match status" value="1"/>
</dbReference>
<dbReference type="OrthoDB" id="9776552at2"/>
<keyword evidence="11 15" id="KW-1133">Transmembrane helix</keyword>
<dbReference type="EMBL" id="JACGQI010000004">
    <property type="protein sequence ID" value="MBF2229646.1"/>
    <property type="molecule type" value="Genomic_DNA"/>
</dbReference>
<dbReference type="InterPro" id="IPR036890">
    <property type="entry name" value="HATPase_C_sf"/>
</dbReference>
<dbReference type="Proteomes" id="UP000228502">
    <property type="component" value="Unassembled WGS sequence"/>
</dbReference>
<dbReference type="SUPFAM" id="SSF55874">
    <property type="entry name" value="ATPase domain of HSP90 chaperone/DNA topoisomerase II/histidine kinase"/>
    <property type="match status" value="1"/>
</dbReference>
<comment type="catalytic activity">
    <reaction evidence="1">
        <text>ATP + protein L-histidine = ADP + protein N-phospho-L-histidine.</text>
        <dbReference type="EC" id="2.7.13.3"/>
    </reaction>
</comment>
<dbReference type="Proteomes" id="UP000648077">
    <property type="component" value="Unassembled WGS sequence"/>
</dbReference>
<evidence type="ECO:0000313" key="17">
    <source>
        <dbReference type="EMBL" id="MBF2229646.1"/>
    </source>
</evidence>
<protein>
    <recommendedName>
        <fullName evidence="3">histidine kinase</fullName>
        <ecNumber evidence="3">2.7.13.3</ecNumber>
    </recommendedName>
    <alternativeName>
        <fullName evidence="14">Autolysin sensor kinase</fullName>
    </alternativeName>
</protein>
<dbReference type="PANTHER" id="PTHR34220">
    <property type="entry name" value="SENSOR HISTIDINE KINASE YPDA"/>
    <property type="match status" value="1"/>
</dbReference>
<feature type="domain" description="Histidine kinase/HSP90-like ATPase" evidence="16">
    <location>
        <begin position="472"/>
        <end position="579"/>
    </location>
</feature>
<dbReference type="GO" id="GO:0071555">
    <property type="term" value="P:cell wall organization"/>
    <property type="evidence" value="ECO:0007669"/>
    <property type="project" value="InterPro"/>
</dbReference>
<evidence type="ECO:0000256" key="15">
    <source>
        <dbReference type="SAM" id="Phobius"/>
    </source>
</evidence>
<evidence type="ECO:0000256" key="10">
    <source>
        <dbReference type="ARBA" id="ARBA00022840"/>
    </source>
</evidence>
<feature type="transmembrane region" description="Helical" evidence="15">
    <location>
        <begin position="179"/>
        <end position="206"/>
    </location>
</feature>
<evidence type="ECO:0000256" key="12">
    <source>
        <dbReference type="ARBA" id="ARBA00023012"/>
    </source>
</evidence>
<dbReference type="Pfam" id="PF07694">
    <property type="entry name" value="5TM-5TMR_LYT"/>
    <property type="match status" value="1"/>
</dbReference>
<dbReference type="GO" id="GO:0000155">
    <property type="term" value="F:phosphorelay sensor kinase activity"/>
    <property type="evidence" value="ECO:0007669"/>
    <property type="project" value="InterPro"/>
</dbReference>
<evidence type="ECO:0000256" key="2">
    <source>
        <dbReference type="ARBA" id="ARBA00004651"/>
    </source>
</evidence>